<name>A0A4P9VSJ3_9GAMM</name>
<dbReference type="InterPro" id="IPR058530">
    <property type="entry name" value="Baseplate_J-like_C"/>
</dbReference>
<sequence>MSEYTAIDLSQLPAPDVIEQLDYESIFTEMLDQLKSYGFTALVESDPAYKILEISAYRELLIRQQFNERAQSLLLAYAHGADLDHIGANYGVKRKVIKPAQPDEIPPVAAVMEPDDEFRRRIQLGPEGYSTAGPEGAYLFHASKAHDQILDVMPYSLTPGEVTVCYLPRSEVNTALDQEIKQALDTTLNHEDIRPLTDKIIIRKAEIIPYHIEADIYVFHGPSKDAIQHEVEKQLDAYLAQCFALGKTVAISGIYDALHTGGVHRVELKSPIADIVTEQYQAPKNTTIVLNFNP</sequence>
<dbReference type="RefSeq" id="WP_094788718.1">
    <property type="nucleotide sequence ID" value="NZ_NDXW01000001.1"/>
</dbReference>
<feature type="domain" description="Baseplate J-like C-terminal" evidence="1">
    <location>
        <begin position="210"/>
        <end position="290"/>
    </location>
</feature>
<comment type="caution">
    <text evidence="2">The sequence shown here is derived from an EMBL/GenBank/DDBJ whole genome shotgun (WGS) entry which is preliminary data.</text>
</comment>
<protein>
    <submittedName>
        <fullName evidence="2">Baseplate assembly protein</fullName>
    </submittedName>
</protein>
<dbReference type="Proteomes" id="UP000257039">
    <property type="component" value="Unassembled WGS sequence"/>
</dbReference>
<dbReference type="PANTHER" id="PTHR35862">
    <property type="entry name" value="FELS-2 PROPHAGE PROTEIN"/>
    <property type="match status" value="1"/>
</dbReference>
<evidence type="ECO:0000313" key="3">
    <source>
        <dbReference type="Proteomes" id="UP000257039"/>
    </source>
</evidence>
<proteinExistence type="predicted"/>
<dbReference type="InterPro" id="IPR052726">
    <property type="entry name" value="Phage_Baseplate_Hub"/>
</dbReference>
<gene>
    <name evidence="2" type="ORF">B9G39_21570</name>
</gene>
<reference evidence="2 3" key="1">
    <citation type="submission" date="2017-04" db="EMBL/GenBank/DDBJ databases">
        <title>Draft genome sequence of Zooshikella ganghwensis VG4 isolated from Red Sea sediments.</title>
        <authorList>
            <person name="Rehman Z."/>
            <person name="Alam I."/>
            <person name="Kamau A."/>
            <person name="Bajic V."/>
            <person name="Leiknes T."/>
        </authorList>
    </citation>
    <scope>NUCLEOTIDE SEQUENCE [LARGE SCALE GENOMIC DNA]</scope>
    <source>
        <strain evidence="2 3">VG4</strain>
    </source>
</reference>
<dbReference type="InterPro" id="IPR014507">
    <property type="entry name" value="Baseplate_assembly_J_pred"/>
</dbReference>
<dbReference type="AlphaFoldDB" id="A0A4P9VSJ3"/>
<accession>A0A4P9VSJ3</accession>
<evidence type="ECO:0000259" key="1">
    <source>
        <dbReference type="Pfam" id="PF26079"/>
    </source>
</evidence>
<organism evidence="2 3">
    <name type="scientific">Zooshikella ganghwensis</name>
    <dbReference type="NCBI Taxonomy" id="202772"/>
    <lineage>
        <taxon>Bacteria</taxon>
        <taxon>Pseudomonadati</taxon>
        <taxon>Pseudomonadota</taxon>
        <taxon>Gammaproteobacteria</taxon>
        <taxon>Oceanospirillales</taxon>
        <taxon>Zooshikellaceae</taxon>
        <taxon>Zooshikella</taxon>
    </lineage>
</organism>
<keyword evidence="3" id="KW-1185">Reference proteome</keyword>
<dbReference type="Pfam" id="PF26079">
    <property type="entry name" value="Baseplate_J_C"/>
    <property type="match status" value="1"/>
</dbReference>
<dbReference type="PANTHER" id="PTHR35862:SF1">
    <property type="entry name" value="FELS-2 PROPHAGE PROTEIN"/>
    <property type="match status" value="1"/>
</dbReference>
<dbReference type="PIRSF" id="PIRSF020481">
    <property type="entry name" value="BAP"/>
    <property type="match status" value="1"/>
</dbReference>
<evidence type="ECO:0000313" key="2">
    <source>
        <dbReference type="EMBL" id="RDH45829.1"/>
    </source>
</evidence>
<dbReference type="EMBL" id="NDXW01000001">
    <property type="protein sequence ID" value="RDH45829.1"/>
    <property type="molecule type" value="Genomic_DNA"/>
</dbReference>